<name>A0A7K3WYD7_9FLAO</name>
<feature type="transmembrane region" description="Helical" evidence="1">
    <location>
        <begin position="164"/>
        <end position="184"/>
    </location>
</feature>
<feature type="transmembrane region" description="Helical" evidence="1">
    <location>
        <begin position="83"/>
        <end position="110"/>
    </location>
</feature>
<proteinExistence type="predicted"/>
<keyword evidence="1" id="KW-1133">Transmembrane helix</keyword>
<evidence type="ECO:0008006" key="4">
    <source>
        <dbReference type="Google" id="ProtNLM"/>
    </source>
</evidence>
<sequence length="238" mass="27463">MQATKPSSAITYLILVSRLFLFLFFQALIALIAHSWETSEKYWLLTATQTNIVSISLLFILFKRDGIRFFKIFSFNRASIKKDIYIFIGIVIVTAPIVVVPGYLLSTMLWNNPNVPTAMMFGPIEKWLTYILLIAFPVTITFAELATYFVYVMPKLKKVLKVQWFALLLPVVFLSIQHCTLPFIPDLNFIMYRAFVFLPFAILIGVSIYFRPPLFIYFAILHGILDFGTALMFLLEIK</sequence>
<feature type="transmembrane region" description="Helical" evidence="1">
    <location>
        <begin position="12"/>
        <end position="36"/>
    </location>
</feature>
<keyword evidence="3" id="KW-1185">Reference proteome</keyword>
<dbReference type="EMBL" id="JAAGVY010000068">
    <property type="protein sequence ID" value="NEN25675.1"/>
    <property type="molecule type" value="Genomic_DNA"/>
</dbReference>
<dbReference type="Proteomes" id="UP000486602">
    <property type="component" value="Unassembled WGS sequence"/>
</dbReference>
<feature type="transmembrane region" description="Helical" evidence="1">
    <location>
        <begin position="190"/>
        <end position="210"/>
    </location>
</feature>
<accession>A0A7K3WYD7</accession>
<dbReference type="RefSeq" id="WP_163287124.1">
    <property type="nucleotide sequence ID" value="NZ_JAAGVY010000068.1"/>
</dbReference>
<comment type="caution">
    <text evidence="2">The sequence shown here is derived from an EMBL/GenBank/DDBJ whole genome shotgun (WGS) entry which is preliminary data.</text>
</comment>
<organism evidence="2 3">
    <name type="scientific">Cryomorpha ignava</name>
    <dbReference type="NCBI Taxonomy" id="101383"/>
    <lineage>
        <taxon>Bacteria</taxon>
        <taxon>Pseudomonadati</taxon>
        <taxon>Bacteroidota</taxon>
        <taxon>Flavobacteriia</taxon>
        <taxon>Flavobacteriales</taxon>
        <taxon>Cryomorphaceae</taxon>
        <taxon>Cryomorpha</taxon>
    </lineage>
</organism>
<feature type="transmembrane region" description="Helical" evidence="1">
    <location>
        <begin position="130"/>
        <end position="152"/>
    </location>
</feature>
<gene>
    <name evidence="2" type="ORF">G3O08_19465</name>
</gene>
<dbReference type="AlphaFoldDB" id="A0A7K3WYD7"/>
<evidence type="ECO:0000256" key="1">
    <source>
        <dbReference type="SAM" id="Phobius"/>
    </source>
</evidence>
<evidence type="ECO:0000313" key="2">
    <source>
        <dbReference type="EMBL" id="NEN25675.1"/>
    </source>
</evidence>
<feature type="transmembrane region" description="Helical" evidence="1">
    <location>
        <begin position="42"/>
        <end position="62"/>
    </location>
</feature>
<protein>
    <recommendedName>
        <fullName evidence="4">CPBP family intramembrane metalloprotease</fullName>
    </recommendedName>
</protein>
<evidence type="ECO:0000313" key="3">
    <source>
        <dbReference type="Proteomes" id="UP000486602"/>
    </source>
</evidence>
<keyword evidence="1" id="KW-0472">Membrane</keyword>
<keyword evidence="1" id="KW-0812">Transmembrane</keyword>
<reference evidence="2 3" key="1">
    <citation type="submission" date="2020-02" db="EMBL/GenBank/DDBJ databases">
        <title>Out from the shadows clarifying the taxonomy of the family Cryomorphaceae and related taxa by utilizing the GTDB taxonomic framework.</title>
        <authorList>
            <person name="Bowman J.P."/>
        </authorList>
    </citation>
    <scope>NUCLEOTIDE SEQUENCE [LARGE SCALE GENOMIC DNA]</scope>
    <source>
        <strain evidence="2 3">QSSC 1-22</strain>
    </source>
</reference>
<feature type="transmembrane region" description="Helical" evidence="1">
    <location>
        <begin position="215"/>
        <end position="235"/>
    </location>
</feature>